<evidence type="ECO:0000313" key="2">
    <source>
        <dbReference type="Proteomes" id="UP001218218"/>
    </source>
</evidence>
<accession>A0AAD6ZF36</accession>
<keyword evidence="2" id="KW-1185">Reference proteome</keyword>
<proteinExistence type="predicted"/>
<dbReference type="AlphaFoldDB" id="A0AAD6ZF36"/>
<name>A0AAD6ZF36_9AGAR</name>
<dbReference type="Gene3D" id="3.80.10.10">
    <property type="entry name" value="Ribonuclease Inhibitor"/>
    <property type="match status" value="1"/>
</dbReference>
<sequence length="507" mass="56071">MAPSSGFTFPDPPSTPNSIAHLLHSNAPPNSIEAGLTTSYIGELESQIVLLDEALASLQLRRADLVQSIKTHKPILSPIRRLPAEILGEIFSLVVHTTFHFGDISQVAPPVTRHAPWLFTRICRRWSDVALATPALWSLIFLDLDRVSGQDMVQLTNTCLHRSANVPLTVKILHEGHAGSANPHLILAAAVSSSERWGAANLYLQPPLLQQMTSMHSGFSALNTLLISIDLTFEEDDTFNGAFWDVFAVAPLLRSLQALCWEGDHFVRAPFSLPWHQLTRLSTTFASNTEALAALRKLSDIVECTFAVSKTEILPVDYTTTRLPYLRSLALQMEMELEVDSHLPSQKHTSLLDFLETPGLQSLTTHKTADAEAVLGLITRSDCGASLASLHFHSCDSIDHSMMLRIAQKMPHLTSLVIGDFAGTLLPVSSVPEFIQAFSKQWIGATCELAFPDNSRQVQVRIVDELLDSQDARDITRMLHTLDKDGLFISVVPFSTLPNIIFERFDY</sequence>
<reference evidence="1" key="1">
    <citation type="submission" date="2023-03" db="EMBL/GenBank/DDBJ databases">
        <title>Massive genome expansion in bonnet fungi (Mycena s.s.) driven by repeated elements and novel gene families across ecological guilds.</title>
        <authorList>
            <consortium name="Lawrence Berkeley National Laboratory"/>
            <person name="Harder C.B."/>
            <person name="Miyauchi S."/>
            <person name="Viragh M."/>
            <person name="Kuo A."/>
            <person name="Thoen E."/>
            <person name="Andreopoulos B."/>
            <person name="Lu D."/>
            <person name="Skrede I."/>
            <person name="Drula E."/>
            <person name="Henrissat B."/>
            <person name="Morin E."/>
            <person name="Kohler A."/>
            <person name="Barry K."/>
            <person name="LaButti K."/>
            <person name="Morin E."/>
            <person name="Salamov A."/>
            <person name="Lipzen A."/>
            <person name="Mereny Z."/>
            <person name="Hegedus B."/>
            <person name="Baldrian P."/>
            <person name="Stursova M."/>
            <person name="Weitz H."/>
            <person name="Taylor A."/>
            <person name="Grigoriev I.V."/>
            <person name="Nagy L.G."/>
            <person name="Martin F."/>
            <person name="Kauserud H."/>
        </authorList>
    </citation>
    <scope>NUCLEOTIDE SEQUENCE</scope>
    <source>
        <strain evidence="1">CBHHK002</strain>
    </source>
</reference>
<evidence type="ECO:0000313" key="1">
    <source>
        <dbReference type="EMBL" id="KAJ7319321.1"/>
    </source>
</evidence>
<dbReference type="EMBL" id="JARIHO010000054">
    <property type="protein sequence ID" value="KAJ7319321.1"/>
    <property type="molecule type" value="Genomic_DNA"/>
</dbReference>
<organism evidence="1 2">
    <name type="scientific">Mycena albidolilacea</name>
    <dbReference type="NCBI Taxonomy" id="1033008"/>
    <lineage>
        <taxon>Eukaryota</taxon>
        <taxon>Fungi</taxon>
        <taxon>Dikarya</taxon>
        <taxon>Basidiomycota</taxon>
        <taxon>Agaricomycotina</taxon>
        <taxon>Agaricomycetes</taxon>
        <taxon>Agaricomycetidae</taxon>
        <taxon>Agaricales</taxon>
        <taxon>Marasmiineae</taxon>
        <taxon>Mycenaceae</taxon>
        <taxon>Mycena</taxon>
    </lineage>
</organism>
<protein>
    <recommendedName>
        <fullName evidence="3">F-box domain-containing protein</fullName>
    </recommendedName>
</protein>
<dbReference type="Proteomes" id="UP001218218">
    <property type="component" value="Unassembled WGS sequence"/>
</dbReference>
<dbReference type="InterPro" id="IPR032675">
    <property type="entry name" value="LRR_dom_sf"/>
</dbReference>
<gene>
    <name evidence="1" type="ORF">DFH08DRAFT_942273</name>
</gene>
<comment type="caution">
    <text evidence="1">The sequence shown here is derived from an EMBL/GenBank/DDBJ whole genome shotgun (WGS) entry which is preliminary data.</text>
</comment>
<evidence type="ECO:0008006" key="3">
    <source>
        <dbReference type="Google" id="ProtNLM"/>
    </source>
</evidence>